<keyword evidence="2" id="KW-0472">Membrane</keyword>
<gene>
    <name evidence="3" type="ORF">D0866_16388</name>
</gene>
<name>A0A3M6Y189_HORWE</name>
<organism evidence="3 4">
    <name type="scientific">Hortaea werneckii</name>
    <name type="common">Black yeast</name>
    <name type="synonym">Cladosporium werneckii</name>
    <dbReference type="NCBI Taxonomy" id="91943"/>
    <lineage>
        <taxon>Eukaryota</taxon>
        <taxon>Fungi</taxon>
        <taxon>Dikarya</taxon>
        <taxon>Ascomycota</taxon>
        <taxon>Pezizomycotina</taxon>
        <taxon>Dothideomycetes</taxon>
        <taxon>Dothideomycetidae</taxon>
        <taxon>Mycosphaerellales</taxon>
        <taxon>Teratosphaeriaceae</taxon>
        <taxon>Hortaea</taxon>
    </lineage>
</organism>
<feature type="region of interest" description="Disordered" evidence="1">
    <location>
        <begin position="186"/>
        <end position="260"/>
    </location>
</feature>
<keyword evidence="2" id="KW-1133">Transmembrane helix</keyword>
<keyword evidence="2" id="KW-0812">Transmembrane</keyword>
<feature type="transmembrane region" description="Helical" evidence="2">
    <location>
        <begin position="128"/>
        <end position="146"/>
    </location>
</feature>
<evidence type="ECO:0000313" key="4">
    <source>
        <dbReference type="Proteomes" id="UP000276864"/>
    </source>
</evidence>
<accession>A0A3M6Y189</accession>
<dbReference type="AlphaFoldDB" id="A0A3M6Y189"/>
<protein>
    <recommendedName>
        <fullName evidence="5">VanZ-like domain-containing protein</fullName>
    </recommendedName>
</protein>
<evidence type="ECO:0008006" key="5">
    <source>
        <dbReference type="Google" id="ProtNLM"/>
    </source>
</evidence>
<feature type="transmembrane region" description="Helical" evidence="2">
    <location>
        <begin position="94"/>
        <end position="116"/>
    </location>
</feature>
<dbReference type="PANTHER" id="PTHR28008">
    <property type="entry name" value="DOMAIN PROTEIN, PUTATIVE (AFU_ORTHOLOGUE AFUA_3G10980)-RELATED"/>
    <property type="match status" value="1"/>
</dbReference>
<feature type="compositionally biased region" description="Polar residues" evidence="1">
    <location>
        <begin position="241"/>
        <end position="250"/>
    </location>
</feature>
<evidence type="ECO:0000256" key="1">
    <source>
        <dbReference type="SAM" id="MobiDB-lite"/>
    </source>
</evidence>
<dbReference type="PANTHER" id="PTHR28008:SF1">
    <property type="entry name" value="DOMAIN PROTEIN, PUTATIVE (AFU_ORTHOLOGUE AFUA_3G10980)-RELATED"/>
    <property type="match status" value="1"/>
</dbReference>
<feature type="compositionally biased region" description="Polar residues" evidence="1">
    <location>
        <begin position="191"/>
        <end position="220"/>
    </location>
</feature>
<dbReference type="EMBL" id="QWIM01003969">
    <property type="protein sequence ID" value="RMX96530.1"/>
    <property type="molecule type" value="Genomic_DNA"/>
</dbReference>
<feature type="compositionally biased region" description="Acidic residues" evidence="1">
    <location>
        <begin position="221"/>
        <end position="239"/>
    </location>
</feature>
<evidence type="ECO:0000313" key="3">
    <source>
        <dbReference type="EMBL" id="RMX96530.1"/>
    </source>
</evidence>
<sequence length="260" mass="29138">MWWSMPSLQIRKPFAGEHQQCDCERRPQTDQLSSFVRALNTSQCLPGTLYSEDPSTVTIVLNVETHATVPSQELTDARKQLTFYWILETSRRRVVHLTLLVCTAGLGIGSEFVQAFLPNGRDFDPYDILANVVGSALALGLCSWYHKRMLERRRKNKHYDIVPGEEGDLEREEGRERDVELGEGVGAGHNLQEQETGTVPANANGQTSAGAEQAKGTNVTEELDNWDENEEDWDDDEVNGESKTTTNNNEAGPETKKRTD</sequence>
<reference evidence="3 4" key="1">
    <citation type="journal article" date="2018" name="BMC Genomics">
        <title>Genomic evidence for intraspecific hybridization in a clonal and extremely halotolerant yeast.</title>
        <authorList>
            <person name="Gostincar C."/>
            <person name="Stajich J.E."/>
            <person name="Zupancic J."/>
            <person name="Zalar P."/>
            <person name="Gunde-Cimerman N."/>
        </authorList>
    </citation>
    <scope>NUCLEOTIDE SEQUENCE [LARGE SCALE GENOMIC DNA]</scope>
    <source>
        <strain evidence="3 4">EXF-6651</strain>
    </source>
</reference>
<comment type="caution">
    <text evidence="3">The sequence shown here is derived from an EMBL/GenBank/DDBJ whole genome shotgun (WGS) entry which is preliminary data.</text>
</comment>
<proteinExistence type="predicted"/>
<dbReference type="Proteomes" id="UP000276864">
    <property type="component" value="Unassembled WGS sequence"/>
</dbReference>
<evidence type="ECO:0000256" key="2">
    <source>
        <dbReference type="SAM" id="Phobius"/>
    </source>
</evidence>